<name>A0A9Q1IVJ2_SYNKA</name>
<evidence type="ECO:0000313" key="2">
    <source>
        <dbReference type="EMBL" id="KAJ8354033.1"/>
    </source>
</evidence>
<gene>
    <name evidence="2" type="ORF">SKAU_G00216000</name>
</gene>
<keyword evidence="3" id="KW-1185">Reference proteome</keyword>
<accession>A0A9Q1IVJ2</accession>
<dbReference type="AlphaFoldDB" id="A0A9Q1IVJ2"/>
<dbReference type="EMBL" id="JAINUF010000007">
    <property type="protein sequence ID" value="KAJ8354033.1"/>
    <property type="molecule type" value="Genomic_DNA"/>
</dbReference>
<protein>
    <submittedName>
        <fullName evidence="2">Uncharacterized protein</fullName>
    </submittedName>
</protein>
<dbReference type="Proteomes" id="UP001152622">
    <property type="component" value="Chromosome 7"/>
</dbReference>
<comment type="caution">
    <text evidence="2">The sequence shown here is derived from an EMBL/GenBank/DDBJ whole genome shotgun (WGS) entry which is preliminary data.</text>
</comment>
<sequence>MTGSLAGWLARARDTGVSQIRGVYTSNHKPLRKVRQSHFSPLARPWRTRETQLRVFRPAPNSANVRNRDTPLGAPLREPASQTDGNELLESLISPGSCAVSATQLDSGGVGARNAIRLRLSGVFPAKANFAPVLGHLRARSKSQPPRKHLRHDITSPQPRTELHSMLFTRLQSPWMLIGPRMTTRGG</sequence>
<organism evidence="2 3">
    <name type="scientific">Synaphobranchus kaupii</name>
    <name type="common">Kaup's arrowtooth eel</name>
    <dbReference type="NCBI Taxonomy" id="118154"/>
    <lineage>
        <taxon>Eukaryota</taxon>
        <taxon>Metazoa</taxon>
        <taxon>Chordata</taxon>
        <taxon>Craniata</taxon>
        <taxon>Vertebrata</taxon>
        <taxon>Euteleostomi</taxon>
        <taxon>Actinopterygii</taxon>
        <taxon>Neopterygii</taxon>
        <taxon>Teleostei</taxon>
        <taxon>Anguilliformes</taxon>
        <taxon>Synaphobranchidae</taxon>
        <taxon>Synaphobranchus</taxon>
    </lineage>
</organism>
<feature type="region of interest" description="Disordered" evidence="1">
    <location>
        <begin position="59"/>
        <end position="82"/>
    </location>
</feature>
<evidence type="ECO:0000313" key="3">
    <source>
        <dbReference type="Proteomes" id="UP001152622"/>
    </source>
</evidence>
<evidence type="ECO:0000256" key="1">
    <source>
        <dbReference type="SAM" id="MobiDB-lite"/>
    </source>
</evidence>
<reference evidence="2" key="1">
    <citation type="journal article" date="2023" name="Science">
        <title>Genome structures resolve the early diversification of teleost fishes.</title>
        <authorList>
            <person name="Parey E."/>
            <person name="Louis A."/>
            <person name="Montfort J."/>
            <person name="Bouchez O."/>
            <person name="Roques C."/>
            <person name="Iampietro C."/>
            <person name="Lluch J."/>
            <person name="Castinel A."/>
            <person name="Donnadieu C."/>
            <person name="Desvignes T."/>
            <person name="Floi Bucao C."/>
            <person name="Jouanno E."/>
            <person name="Wen M."/>
            <person name="Mejri S."/>
            <person name="Dirks R."/>
            <person name="Jansen H."/>
            <person name="Henkel C."/>
            <person name="Chen W.J."/>
            <person name="Zahm M."/>
            <person name="Cabau C."/>
            <person name="Klopp C."/>
            <person name="Thompson A.W."/>
            <person name="Robinson-Rechavi M."/>
            <person name="Braasch I."/>
            <person name="Lecointre G."/>
            <person name="Bobe J."/>
            <person name="Postlethwait J.H."/>
            <person name="Berthelot C."/>
            <person name="Roest Crollius H."/>
            <person name="Guiguen Y."/>
        </authorList>
    </citation>
    <scope>NUCLEOTIDE SEQUENCE</scope>
    <source>
        <strain evidence="2">WJC10195</strain>
    </source>
</reference>
<proteinExistence type="predicted"/>